<dbReference type="InterPro" id="IPR010664">
    <property type="entry name" value="LipoPS_assembly_LptC-rel"/>
</dbReference>
<dbReference type="NCBIfam" id="TIGR04409">
    <property type="entry name" value="LptC_YrbK"/>
    <property type="match status" value="1"/>
</dbReference>
<dbReference type="GO" id="GO:0015221">
    <property type="term" value="F:lipopolysaccharide transmembrane transporter activity"/>
    <property type="evidence" value="ECO:0007669"/>
    <property type="project" value="InterPro"/>
</dbReference>
<dbReference type="InterPro" id="IPR026265">
    <property type="entry name" value="LptC"/>
</dbReference>
<sequence length="199" mass="22370">MFLILGLWIMWWLFWSTSSLDDEVVGGRIVNQDEITFKDFKLTNPREGWELKSDVCLKNDAKRSTRFDIVEVKSTAEDGTITEIDSTRGSIDEEKKKIDFVQNVAVSQADGYRRIFSDYLVYSYKMKIGSSPGAVRIVEDDSLCSGNSMDFNANSRTGKVVGKVHLVINPEADELASFVPVRKIKGATGEAEKVIENDK</sequence>
<dbReference type="Gene3D" id="2.60.450.10">
    <property type="entry name" value="Lipopolysaccharide (LPS) transport protein A like domain"/>
    <property type="match status" value="1"/>
</dbReference>
<evidence type="ECO:0000313" key="2">
    <source>
        <dbReference type="Proteomes" id="UP000233256"/>
    </source>
</evidence>
<reference evidence="1 2" key="1">
    <citation type="journal article" date="2017" name="ISME J.">
        <title>Potential for microbial H2 and metal transformations associated with novel bacteria and archaea in deep terrestrial subsurface sediments.</title>
        <authorList>
            <person name="Hernsdorf A.W."/>
            <person name="Amano Y."/>
            <person name="Miyakawa K."/>
            <person name="Ise K."/>
            <person name="Suzuki Y."/>
            <person name="Anantharaman K."/>
            <person name="Probst A."/>
            <person name="Burstein D."/>
            <person name="Thomas B.C."/>
            <person name="Banfield J.F."/>
        </authorList>
    </citation>
    <scope>NUCLEOTIDE SEQUENCE [LARGE SCALE GENOMIC DNA]</scope>
    <source>
        <strain evidence="1">HGW-Wallbacteria-1</strain>
    </source>
</reference>
<accession>A0A2N1PT16</accession>
<dbReference type="GO" id="GO:0005886">
    <property type="term" value="C:plasma membrane"/>
    <property type="evidence" value="ECO:0007669"/>
    <property type="project" value="InterPro"/>
</dbReference>
<evidence type="ECO:0000313" key="1">
    <source>
        <dbReference type="EMBL" id="PKK91488.1"/>
    </source>
</evidence>
<gene>
    <name evidence="1" type="primary">lptC</name>
    <name evidence="1" type="ORF">CVV64_06960</name>
</gene>
<organism evidence="1 2">
    <name type="scientific">Candidatus Wallbacteria bacterium HGW-Wallbacteria-1</name>
    <dbReference type="NCBI Taxonomy" id="2013854"/>
    <lineage>
        <taxon>Bacteria</taxon>
        <taxon>Candidatus Walliibacteriota</taxon>
    </lineage>
</organism>
<dbReference type="Proteomes" id="UP000233256">
    <property type="component" value="Unassembled WGS sequence"/>
</dbReference>
<proteinExistence type="predicted"/>
<name>A0A2N1PT16_9BACT</name>
<dbReference type="Pfam" id="PF06835">
    <property type="entry name" value="LptC"/>
    <property type="match status" value="1"/>
</dbReference>
<protein>
    <submittedName>
        <fullName evidence="1">LPS export ABC transporter periplasmic protein LptC</fullName>
    </submittedName>
</protein>
<comment type="caution">
    <text evidence="1">The sequence shown here is derived from an EMBL/GenBank/DDBJ whole genome shotgun (WGS) entry which is preliminary data.</text>
</comment>
<dbReference type="AlphaFoldDB" id="A0A2N1PT16"/>
<dbReference type="EMBL" id="PGXC01000003">
    <property type="protein sequence ID" value="PKK91488.1"/>
    <property type="molecule type" value="Genomic_DNA"/>
</dbReference>